<dbReference type="InterPro" id="IPR018060">
    <property type="entry name" value="HTH_AraC"/>
</dbReference>
<dbReference type="Gene3D" id="1.10.10.60">
    <property type="entry name" value="Homeodomain-like"/>
    <property type="match status" value="1"/>
</dbReference>
<dbReference type="PANTHER" id="PTHR43280:SF32">
    <property type="entry name" value="TRANSCRIPTIONAL REGULATORY PROTEIN"/>
    <property type="match status" value="1"/>
</dbReference>
<evidence type="ECO:0000313" key="5">
    <source>
        <dbReference type="EMBL" id="TWV99363.1"/>
    </source>
</evidence>
<keyword evidence="2" id="KW-0238">DNA-binding</keyword>
<dbReference type="PRINTS" id="PR00032">
    <property type="entry name" value="HTHARAC"/>
</dbReference>
<feature type="domain" description="HTH araC/xylS-type" evidence="4">
    <location>
        <begin position="188"/>
        <end position="297"/>
    </location>
</feature>
<comment type="caution">
    <text evidence="5">The sequence shown here is derived from an EMBL/GenBank/DDBJ whole genome shotgun (WGS) entry which is preliminary data.</text>
</comment>
<gene>
    <name evidence="5" type="ORF">FEF09_16595</name>
</gene>
<evidence type="ECO:0000256" key="2">
    <source>
        <dbReference type="ARBA" id="ARBA00023125"/>
    </source>
</evidence>
<dbReference type="EMBL" id="VOHS01000016">
    <property type="protein sequence ID" value="TWV99363.1"/>
    <property type="molecule type" value="Genomic_DNA"/>
</dbReference>
<evidence type="ECO:0000256" key="3">
    <source>
        <dbReference type="ARBA" id="ARBA00023163"/>
    </source>
</evidence>
<dbReference type="Pfam" id="PF12833">
    <property type="entry name" value="HTH_18"/>
    <property type="match status" value="1"/>
</dbReference>
<dbReference type="PROSITE" id="PS01124">
    <property type="entry name" value="HTH_ARAC_FAMILY_2"/>
    <property type="match status" value="1"/>
</dbReference>
<dbReference type="InterPro" id="IPR009057">
    <property type="entry name" value="Homeodomain-like_sf"/>
</dbReference>
<accession>A0A5C6LRT2</accession>
<dbReference type="GO" id="GO:0043565">
    <property type="term" value="F:sequence-specific DNA binding"/>
    <property type="evidence" value="ECO:0007669"/>
    <property type="project" value="InterPro"/>
</dbReference>
<dbReference type="GO" id="GO:0003700">
    <property type="term" value="F:DNA-binding transcription factor activity"/>
    <property type="evidence" value="ECO:0007669"/>
    <property type="project" value="InterPro"/>
</dbReference>
<evidence type="ECO:0000256" key="1">
    <source>
        <dbReference type="ARBA" id="ARBA00023015"/>
    </source>
</evidence>
<evidence type="ECO:0000259" key="4">
    <source>
        <dbReference type="PROSITE" id="PS01124"/>
    </source>
</evidence>
<organism evidence="5 6">
    <name type="scientific">Chitinophaga pinensis</name>
    <dbReference type="NCBI Taxonomy" id="79329"/>
    <lineage>
        <taxon>Bacteria</taxon>
        <taxon>Pseudomonadati</taxon>
        <taxon>Bacteroidota</taxon>
        <taxon>Chitinophagia</taxon>
        <taxon>Chitinophagales</taxon>
        <taxon>Chitinophagaceae</taxon>
        <taxon>Chitinophaga</taxon>
    </lineage>
</organism>
<dbReference type="SMART" id="SM00342">
    <property type="entry name" value="HTH_ARAC"/>
    <property type="match status" value="1"/>
</dbReference>
<dbReference type="InterPro" id="IPR020449">
    <property type="entry name" value="Tscrpt_reg_AraC-type_HTH"/>
</dbReference>
<keyword evidence="6" id="KW-1185">Reference proteome</keyword>
<evidence type="ECO:0000313" key="6">
    <source>
        <dbReference type="Proteomes" id="UP000318815"/>
    </source>
</evidence>
<dbReference type="OrthoDB" id="632644at2"/>
<proteinExistence type="predicted"/>
<dbReference type="RefSeq" id="WP_146306159.1">
    <property type="nucleotide sequence ID" value="NZ_VOHS01000016.1"/>
</dbReference>
<dbReference type="PANTHER" id="PTHR43280">
    <property type="entry name" value="ARAC-FAMILY TRANSCRIPTIONAL REGULATOR"/>
    <property type="match status" value="1"/>
</dbReference>
<reference evidence="5 6" key="1">
    <citation type="submission" date="2019-08" db="EMBL/GenBank/DDBJ databases">
        <title>Whole genome sequencing of chitin degrading bacteria Chitinophaga pinensis YS16.</title>
        <authorList>
            <person name="Singh R.P."/>
            <person name="Manchanda G."/>
            <person name="Maurya I.K."/>
            <person name="Joshi N.K."/>
            <person name="Srivastava A.K."/>
        </authorList>
    </citation>
    <scope>NUCLEOTIDE SEQUENCE [LARGE SCALE GENOMIC DNA]</scope>
    <source>
        <strain evidence="5 6">YS-16</strain>
    </source>
</reference>
<protein>
    <submittedName>
        <fullName evidence="5">Helix-turn-helix domain-containing protein</fullName>
    </submittedName>
</protein>
<keyword evidence="1" id="KW-0805">Transcription regulation</keyword>
<dbReference type="SUPFAM" id="SSF46689">
    <property type="entry name" value="Homeodomain-like"/>
    <property type="match status" value="1"/>
</dbReference>
<name>A0A5C6LRT2_9BACT</name>
<sequence length="297" mass="34643">MEKMESLEGFYEDKFNRAPDGLKHDNMHFNLFSFDDCAGTATIKYRRRDFYKVTFSWGRNILHYGDTSLEVNGPALAFFSPDVPYTIDLPDGMMMGDYFIFTEAYFNAQYRNSIRELPVFAPGARPVFLLNKTQEKTARGIFKKMKQELATDYEFKHDLIRNYIVELIHFALKLKPVDTVFQQMDANTRITAVFNELLDRQFPIESLAQRFELRSARDFADRLAVHVNHLNYALKHTTGKTTTEHILNRLASEAMVLLRHTDWSISEISYTLGFEDAAHFTHFFKKHTNQTPTAFRS</sequence>
<keyword evidence="3" id="KW-0804">Transcription</keyword>
<dbReference type="AlphaFoldDB" id="A0A5C6LRT2"/>
<dbReference type="Proteomes" id="UP000318815">
    <property type="component" value="Unassembled WGS sequence"/>
</dbReference>